<dbReference type="Gene3D" id="3.90.25.10">
    <property type="entry name" value="UDP-galactose 4-epimerase, domain 1"/>
    <property type="match status" value="1"/>
</dbReference>
<gene>
    <name evidence="2" type="ORF">DCC35_13145</name>
</gene>
<dbReference type="KEGG" id="fpf:DCC35_13145"/>
<dbReference type="InterPro" id="IPR008030">
    <property type="entry name" value="NmrA-like"/>
</dbReference>
<evidence type="ECO:0000313" key="2">
    <source>
        <dbReference type="EMBL" id="QCK15623.1"/>
    </source>
</evidence>
<dbReference type="RefSeq" id="WP_137091218.1">
    <property type="nucleotide sequence ID" value="NZ_CP028923.1"/>
</dbReference>
<dbReference type="PANTHER" id="PTHR43162:SF1">
    <property type="entry name" value="PRESTALK A DIFFERENTIATION PROTEIN A"/>
    <property type="match status" value="1"/>
</dbReference>
<dbReference type="OrthoDB" id="9780595at2"/>
<dbReference type="InterPro" id="IPR036291">
    <property type="entry name" value="NAD(P)-bd_dom_sf"/>
</dbReference>
<feature type="domain" description="NmrA-like" evidence="1">
    <location>
        <begin position="2"/>
        <end position="229"/>
    </location>
</feature>
<dbReference type="InterPro" id="IPR051604">
    <property type="entry name" value="Ergot_Alk_Oxidoreductase"/>
</dbReference>
<name>A0A4D7JL56_9BACT</name>
<dbReference type="EMBL" id="CP028923">
    <property type="protein sequence ID" value="QCK15623.1"/>
    <property type="molecule type" value="Genomic_DNA"/>
</dbReference>
<dbReference type="AlphaFoldDB" id="A0A4D7JL56"/>
<sequence length="289" mass="32654">MKKILITGATGNVGMEVIEFLTKSDDAISVIAGVRNIQKAQAKFDEFKNLSFRHFDFEDQDSFNKAFKEIDIIFLLRPPHLSDVKKFFEPLLEAARNNGIEKIVFLSVQGADKTSIIPHSKIESLIKSLGFKHIFIRPGYFMQNLTTTLLPEIKNKSQITLPSGKSKFNWVDVKNVGEVAAILITEFKNYQNEALDITGDESESFQTVAKLITKITGRPVKFKSINPISFYFKKRKEGLKNGLAMVMTLLHFAPRITGTPALSKNYSQLTGKSPVTLAQFIEREKEKFQ</sequence>
<reference evidence="2 3" key="1">
    <citation type="submission" date="2018-04" db="EMBL/GenBank/DDBJ databases">
        <title>Complete genome uncultured novel isolate.</title>
        <authorList>
            <person name="Merlino G."/>
        </authorList>
    </citation>
    <scope>NUCLEOTIDE SEQUENCE [LARGE SCALE GENOMIC DNA]</scope>
    <source>
        <strain evidence="3">R1DC9</strain>
    </source>
</reference>
<dbReference type="Proteomes" id="UP000298616">
    <property type="component" value="Chromosome"/>
</dbReference>
<protein>
    <submittedName>
        <fullName evidence="2">NmrA-like family protein</fullName>
    </submittedName>
</protein>
<evidence type="ECO:0000259" key="1">
    <source>
        <dbReference type="Pfam" id="PF05368"/>
    </source>
</evidence>
<organism evidence="2 3">
    <name type="scientific">Mangrovivirga cuniculi</name>
    <dbReference type="NCBI Taxonomy" id="2715131"/>
    <lineage>
        <taxon>Bacteria</taxon>
        <taxon>Pseudomonadati</taxon>
        <taxon>Bacteroidota</taxon>
        <taxon>Cytophagia</taxon>
        <taxon>Cytophagales</taxon>
        <taxon>Mangrovivirgaceae</taxon>
        <taxon>Mangrovivirga</taxon>
    </lineage>
</organism>
<evidence type="ECO:0000313" key="3">
    <source>
        <dbReference type="Proteomes" id="UP000298616"/>
    </source>
</evidence>
<keyword evidence="3" id="KW-1185">Reference proteome</keyword>
<dbReference type="Pfam" id="PF05368">
    <property type="entry name" value="NmrA"/>
    <property type="match status" value="1"/>
</dbReference>
<dbReference type="PANTHER" id="PTHR43162">
    <property type="match status" value="1"/>
</dbReference>
<dbReference type="Gene3D" id="3.40.50.720">
    <property type="entry name" value="NAD(P)-binding Rossmann-like Domain"/>
    <property type="match status" value="1"/>
</dbReference>
<accession>A0A4D7JL56</accession>
<dbReference type="SUPFAM" id="SSF51735">
    <property type="entry name" value="NAD(P)-binding Rossmann-fold domains"/>
    <property type="match status" value="1"/>
</dbReference>
<proteinExistence type="predicted"/>